<dbReference type="Proteomes" id="UP000585681">
    <property type="component" value="Unassembled WGS sequence"/>
</dbReference>
<keyword evidence="11" id="KW-1185">Reference proteome</keyword>
<organism evidence="10 11">
    <name type="scientific">Actibacterium naphthalenivorans</name>
    <dbReference type="NCBI Taxonomy" id="1614693"/>
    <lineage>
        <taxon>Bacteria</taxon>
        <taxon>Pseudomonadati</taxon>
        <taxon>Pseudomonadota</taxon>
        <taxon>Alphaproteobacteria</taxon>
        <taxon>Rhodobacterales</taxon>
        <taxon>Roseobacteraceae</taxon>
        <taxon>Actibacterium</taxon>
    </lineage>
</organism>
<protein>
    <recommendedName>
        <fullName evidence="8">Transport permease protein</fullName>
    </recommendedName>
</protein>
<dbReference type="GO" id="GO:0043190">
    <property type="term" value="C:ATP-binding cassette (ABC) transporter complex"/>
    <property type="evidence" value="ECO:0007669"/>
    <property type="project" value="InterPro"/>
</dbReference>
<dbReference type="Gene3D" id="3.40.1710.10">
    <property type="entry name" value="abc type-2 transporter like domain"/>
    <property type="match status" value="1"/>
</dbReference>
<feature type="transmembrane region" description="Helical" evidence="8">
    <location>
        <begin position="343"/>
        <end position="363"/>
    </location>
</feature>
<keyword evidence="7 8" id="KW-0472">Membrane</keyword>
<evidence type="ECO:0000259" key="9">
    <source>
        <dbReference type="PROSITE" id="PS51012"/>
    </source>
</evidence>
<evidence type="ECO:0000256" key="2">
    <source>
        <dbReference type="ARBA" id="ARBA00007783"/>
    </source>
</evidence>
<evidence type="ECO:0000256" key="8">
    <source>
        <dbReference type="RuleBase" id="RU361157"/>
    </source>
</evidence>
<dbReference type="PROSITE" id="PS51012">
    <property type="entry name" value="ABC_TM2"/>
    <property type="match status" value="1"/>
</dbReference>
<dbReference type="PRINTS" id="PR00164">
    <property type="entry name" value="ABC2TRNSPORT"/>
</dbReference>
<keyword evidence="5 8" id="KW-0812">Transmembrane</keyword>
<comment type="similarity">
    <text evidence="2 8">Belongs to the ABC-2 integral membrane protein family.</text>
</comment>
<gene>
    <name evidence="10" type="ORF">GGR17_002193</name>
</gene>
<comment type="caution">
    <text evidence="10">The sequence shown here is derived from an EMBL/GenBank/DDBJ whole genome shotgun (WGS) entry which is preliminary data.</text>
</comment>
<evidence type="ECO:0000313" key="10">
    <source>
        <dbReference type="EMBL" id="MBB4022384.1"/>
    </source>
</evidence>
<keyword evidence="3 8" id="KW-0813">Transport</keyword>
<dbReference type="InterPro" id="IPR000412">
    <property type="entry name" value="ABC_2_transport"/>
</dbReference>
<dbReference type="PANTHER" id="PTHR30294">
    <property type="entry name" value="MEMBRANE COMPONENT OF ABC TRANSPORTER YHHJ-RELATED"/>
    <property type="match status" value="1"/>
</dbReference>
<sequence length="370" mass="40252">MNLQNILQLGIKELRSLLRDPVMVALIVYAFSLSIYTASSAMPETLSKATIAIVDEDRSPLSSRIVSAFTPPYFMPPDMINTTQMDILMDEGQNTFALDIPPNFQRDLLAGEVPAIQLNIDATRMSQAFTGNGYIQQIVTSEVSEFANSYRAAPDLPVDLTLRARYNPEMDGGWFGAIDNVITSITMLSIILTGAALIREKEHGTVEHLLVMPVTTIEIMVSKIWAMGLVVLVASVFAIVVVVQGVLDVPIQGSVLLFLLGTVLMLIATNSLGIFLATLGGTMPQFGLLLMLVLLPLQVLSGGLTPRESMPDVIQNLMLLAPNTHFVILSQAILLRGAGLSVVWPQLLALAAIGAVLFFLSLARFRRFLR</sequence>
<dbReference type="InterPro" id="IPR047817">
    <property type="entry name" value="ABC2_TM_bact-type"/>
</dbReference>
<evidence type="ECO:0000256" key="6">
    <source>
        <dbReference type="ARBA" id="ARBA00022989"/>
    </source>
</evidence>
<feature type="transmembrane region" description="Helical" evidence="8">
    <location>
        <begin position="224"/>
        <end position="243"/>
    </location>
</feature>
<evidence type="ECO:0000313" key="11">
    <source>
        <dbReference type="Proteomes" id="UP000585681"/>
    </source>
</evidence>
<feature type="transmembrane region" description="Helical" evidence="8">
    <location>
        <begin position="22"/>
        <end position="39"/>
    </location>
</feature>
<reference evidence="10" key="1">
    <citation type="submission" date="2020-08" db="EMBL/GenBank/DDBJ databases">
        <title>Genomic Encyclopedia of Type Strains, Phase IV (KMG-IV): sequencing the most valuable type-strain genomes for metagenomic binning, comparative biology and taxonomic classification.</title>
        <authorList>
            <person name="Goeker M."/>
        </authorList>
    </citation>
    <scope>NUCLEOTIDE SEQUENCE [LARGE SCALE GENOMIC DNA]</scope>
    <source>
        <strain evidence="10">DSM 105040</strain>
    </source>
</reference>
<feature type="domain" description="ABC transmembrane type-2" evidence="9">
    <location>
        <begin position="132"/>
        <end position="368"/>
    </location>
</feature>
<feature type="transmembrane region" description="Helical" evidence="8">
    <location>
        <begin position="173"/>
        <end position="198"/>
    </location>
</feature>
<proteinExistence type="inferred from homology"/>
<feature type="transmembrane region" description="Helical" evidence="8">
    <location>
        <begin position="255"/>
        <end position="280"/>
    </location>
</feature>
<dbReference type="Pfam" id="PF12698">
    <property type="entry name" value="ABC2_membrane_3"/>
    <property type="match status" value="1"/>
</dbReference>
<dbReference type="RefSeq" id="WP_054539005.1">
    <property type="nucleotide sequence ID" value="NZ_JACIEQ010000002.1"/>
</dbReference>
<evidence type="ECO:0000256" key="7">
    <source>
        <dbReference type="ARBA" id="ARBA00023136"/>
    </source>
</evidence>
<evidence type="ECO:0000256" key="1">
    <source>
        <dbReference type="ARBA" id="ARBA00004651"/>
    </source>
</evidence>
<dbReference type="GO" id="GO:0140359">
    <property type="term" value="F:ABC-type transporter activity"/>
    <property type="evidence" value="ECO:0007669"/>
    <property type="project" value="InterPro"/>
</dbReference>
<evidence type="ECO:0000256" key="5">
    <source>
        <dbReference type="ARBA" id="ARBA00022692"/>
    </source>
</evidence>
<dbReference type="AlphaFoldDB" id="A0A840C8T9"/>
<evidence type="ECO:0000256" key="3">
    <source>
        <dbReference type="ARBA" id="ARBA00022448"/>
    </source>
</evidence>
<accession>A0A840C8T9</accession>
<keyword evidence="6 8" id="KW-1133">Transmembrane helix</keyword>
<name>A0A840C8T9_9RHOB</name>
<feature type="transmembrane region" description="Helical" evidence="8">
    <location>
        <begin position="286"/>
        <end position="305"/>
    </location>
</feature>
<evidence type="ECO:0000256" key="4">
    <source>
        <dbReference type="ARBA" id="ARBA00022475"/>
    </source>
</evidence>
<keyword evidence="4 8" id="KW-1003">Cell membrane</keyword>
<dbReference type="EMBL" id="JACIEQ010000002">
    <property type="protein sequence ID" value="MBB4022384.1"/>
    <property type="molecule type" value="Genomic_DNA"/>
</dbReference>
<dbReference type="InterPro" id="IPR013525">
    <property type="entry name" value="ABC2_TM"/>
</dbReference>
<comment type="subcellular location">
    <subcellularLocation>
        <location evidence="8">Cell inner membrane</location>
        <topology evidence="8">Multi-pass membrane protein</topology>
    </subcellularLocation>
    <subcellularLocation>
        <location evidence="1">Cell membrane</location>
        <topology evidence="1">Multi-pass membrane protein</topology>
    </subcellularLocation>
</comment>
<dbReference type="PANTHER" id="PTHR30294:SF47">
    <property type="entry name" value="INNER MEMBRANE TRANSPORT PERMEASE YHHJ"/>
    <property type="match status" value="1"/>
</dbReference>
<dbReference type="InterPro" id="IPR051449">
    <property type="entry name" value="ABC-2_transporter_component"/>
</dbReference>